<sequence>MRGNVYVHKPYLGTNTASLKDSNDPAPDFVNWKLALDGAVHRGSYSTGSHSRSRARTPSQGHSARAERMPQRAAPPPLPQPRFTARKSQVTPQPQLRTGPLSLAPWEAKAVQVYRGLRRCRRQYGTTAPSFSTSDVRVASPGNAWREQPQEEVQEAASESVVAPSLVPMIASALDTCAQWEPCRVREVCCPDHPTGSCYVPPALMLQYFLRIGYPLQVSRVDPAFRAQTMADRGAQTYTALLISAAQQTVRWFHGGGTMDDTPDASPPSLDFLPSVLGQMVMSHHMSVRTAAIWVVRVCVGFMTAESNRLAEERHLRDGKSRSTVPDWPLSQTCMENIRLLAQVMRDAVYRLQGNALPTVRLDERVPTRHGLRLHVGEEEDEEDGSSGNSDDGGAPEVSEYAAGGMPPSTTREGEDDEWKYFHLLVLQQAVSLLVRGCLIDPPPASSERTGGRSDDRDGGEAMRSDIPALPPPAAPDAALLPLPSSSCAVLQGLRQLIFFIRAQYNLYAPDRLYCRTDLDGRSAFFAPVYPNGPTPPWPELNSEKRVLHRIEKQWVAFAEATVPRVSNILTTNNYRYIPAIAGALSIR</sequence>
<comment type="caution">
    <text evidence="2">The sequence shown here is derived from an EMBL/GenBank/DDBJ whole genome shotgun (WGS) entry which is preliminary data.</text>
</comment>
<dbReference type="EMBL" id="LGTL01000008">
    <property type="protein sequence ID" value="KPA80590.1"/>
    <property type="molecule type" value="Genomic_DNA"/>
</dbReference>
<reference evidence="2 3" key="1">
    <citation type="submission" date="2015-07" db="EMBL/GenBank/DDBJ databases">
        <title>High-quality genome of monoxenous trypanosomatid Leptomonas pyrrhocoris.</title>
        <authorList>
            <person name="Flegontov P."/>
            <person name="Butenko A."/>
            <person name="Firsov S."/>
            <person name="Vlcek C."/>
            <person name="Logacheva M.D."/>
            <person name="Field M."/>
            <person name="Filatov D."/>
            <person name="Flegontova O."/>
            <person name="Gerasimov E."/>
            <person name="Jackson A.P."/>
            <person name="Kelly S."/>
            <person name="Opperdoes F."/>
            <person name="O'Reilly A."/>
            <person name="Votypka J."/>
            <person name="Yurchenko V."/>
            <person name="Lukes J."/>
        </authorList>
    </citation>
    <scope>NUCLEOTIDE SEQUENCE [LARGE SCALE GENOMIC DNA]</scope>
    <source>
        <strain evidence="2">H10</strain>
    </source>
</reference>
<accession>A0A0M9G1P3</accession>
<feature type="compositionally biased region" description="Basic and acidic residues" evidence="1">
    <location>
        <begin position="450"/>
        <end position="464"/>
    </location>
</feature>
<feature type="region of interest" description="Disordered" evidence="1">
    <location>
        <begin position="442"/>
        <end position="468"/>
    </location>
</feature>
<dbReference type="VEuPathDB" id="TriTrypDB:LpyrH10_08_2370"/>
<proteinExistence type="predicted"/>
<feature type="compositionally biased region" description="Polar residues" evidence="1">
    <location>
        <begin position="44"/>
        <end position="62"/>
    </location>
</feature>
<evidence type="ECO:0000256" key="1">
    <source>
        <dbReference type="SAM" id="MobiDB-lite"/>
    </source>
</evidence>
<dbReference type="Proteomes" id="UP000037923">
    <property type="component" value="Unassembled WGS sequence"/>
</dbReference>
<feature type="compositionally biased region" description="Polar residues" evidence="1">
    <location>
        <begin position="86"/>
        <end position="96"/>
    </location>
</feature>
<dbReference type="OMA" id="GMPPAFC"/>
<dbReference type="GeneID" id="26905079"/>
<protein>
    <submittedName>
        <fullName evidence="2">Uncharacterized protein</fullName>
    </submittedName>
</protein>
<name>A0A0M9G1P3_LEPPY</name>
<dbReference type="OrthoDB" id="263609at2759"/>
<evidence type="ECO:0000313" key="3">
    <source>
        <dbReference type="Proteomes" id="UP000037923"/>
    </source>
</evidence>
<organism evidence="2 3">
    <name type="scientific">Leptomonas pyrrhocoris</name>
    <name type="common">Firebug parasite</name>
    <dbReference type="NCBI Taxonomy" id="157538"/>
    <lineage>
        <taxon>Eukaryota</taxon>
        <taxon>Discoba</taxon>
        <taxon>Euglenozoa</taxon>
        <taxon>Kinetoplastea</taxon>
        <taxon>Metakinetoplastina</taxon>
        <taxon>Trypanosomatida</taxon>
        <taxon>Trypanosomatidae</taxon>
        <taxon>Leishmaniinae</taxon>
        <taxon>Leptomonas</taxon>
    </lineage>
</organism>
<dbReference type="RefSeq" id="XP_015659029.1">
    <property type="nucleotide sequence ID" value="XM_015802585.1"/>
</dbReference>
<feature type="region of interest" description="Disordered" evidence="1">
    <location>
        <begin position="1"/>
        <end position="24"/>
    </location>
</feature>
<feature type="region of interest" description="Disordered" evidence="1">
    <location>
        <begin position="42"/>
        <end position="100"/>
    </location>
</feature>
<keyword evidence="3" id="KW-1185">Reference proteome</keyword>
<gene>
    <name evidence="2" type="ORF">ABB37_04788</name>
</gene>
<feature type="region of interest" description="Disordered" evidence="1">
    <location>
        <begin position="373"/>
        <end position="414"/>
    </location>
</feature>
<dbReference type="AlphaFoldDB" id="A0A0M9G1P3"/>
<evidence type="ECO:0000313" key="2">
    <source>
        <dbReference type="EMBL" id="KPA80590.1"/>
    </source>
</evidence>